<evidence type="ECO:0000313" key="1">
    <source>
        <dbReference type="EMBL" id="MCW9713491.1"/>
    </source>
</evidence>
<protein>
    <submittedName>
        <fullName evidence="1">Uncharacterized protein</fullName>
    </submittedName>
</protein>
<dbReference type="RefSeq" id="WP_265790207.1">
    <property type="nucleotide sequence ID" value="NZ_BAABRS010000003.1"/>
</dbReference>
<dbReference type="Proteomes" id="UP001207337">
    <property type="component" value="Unassembled WGS sequence"/>
</dbReference>
<dbReference type="EMBL" id="JAJNDC010000003">
    <property type="protein sequence ID" value="MCW9713491.1"/>
    <property type="molecule type" value="Genomic_DNA"/>
</dbReference>
<evidence type="ECO:0000313" key="2">
    <source>
        <dbReference type="Proteomes" id="UP001207337"/>
    </source>
</evidence>
<organism evidence="1 2">
    <name type="scientific">Fodinibius salicampi</name>
    <dbReference type="NCBI Taxonomy" id="1920655"/>
    <lineage>
        <taxon>Bacteria</taxon>
        <taxon>Pseudomonadati</taxon>
        <taxon>Balneolota</taxon>
        <taxon>Balneolia</taxon>
        <taxon>Balneolales</taxon>
        <taxon>Balneolaceae</taxon>
        <taxon>Fodinibius</taxon>
    </lineage>
</organism>
<reference evidence="1 2" key="1">
    <citation type="submission" date="2021-11" db="EMBL/GenBank/DDBJ databases">
        <title>Aliifidinibius sp. nov., a new bacterium isolated from saline soil.</title>
        <authorList>
            <person name="Galisteo C."/>
            <person name="De La Haba R."/>
            <person name="Sanchez-Porro C."/>
            <person name="Ventosa A."/>
        </authorList>
    </citation>
    <scope>NUCLEOTIDE SEQUENCE [LARGE SCALE GENOMIC DNA]</scope>
    <source>
        <strain evidence="1 2">KACC 190600</strain>
    </source>
</reference>
<comment type="caution">
    <text evidence="1">The sequence shown here is derived from an EMBL/GenBank/DDBJ whole genome shotgun (WGS) entry which is preliminary data.</text>
</comment>
<name>A0ABT3Q0C9_9BACT</name>
<keyword evidence="2" id="KW-1185">Reference proteome</keyword>
<gene>
    <name evidence="1" type="ORF">LQ318_11310</name>
</gene>
<sequence>MDNFLVAKFQFEIRYTYILDFESHYKSILSPYLKFASGMQIHGQGTRNEYIKLLFEEDGYSIDCRWDRMVFVYEGEINNLKKNQSALNKIFFEIFDQISSLQSFGKITNYLIVANGVKLVENEHFEELVEKFTSHYLSDSANVHFDGDNKDSAIIVEYNKDGVDVTQKFGPYNCQNDIDKHDLLPFNMEEDTKLKKMNGLIMQLKFFEETAFINFDKTTVLIEEMNNIFQKFKQETEKL</sequence>
<proteinExistence type="predicted"/>
<accession>A0ABT3Q0C9</accession>